<protein>
    <submittedName>
        <fullName evidence="3">DUF4209 domain-containing protein</fullName>
    </submittedName>
</protein>
<organism evidence="3 4">
    <name type="scientific">Duganella margarita</name>
    <dbReference type="NCBI Taxonomy" id="2692170"/>
    <lineage>
        <taxon>Bacteria</taxon>
        <taxon>Pseudomonadati</taxon>
        <taxon>Pseudomonadota</taxon>
        <taxon>Betaproteobacteria</taxon>
        <taxon>Burkholderiales</taxon>
        <taxon>Oxalobacteraceae</taxon>
        <taxon>Telluria group</taxon>
        <taxon>Duganella</taxon>
    </lineage>
</organism>
<reference evidence="3 4" key="1">
    <citation type="submission" date="2019-12" db="EMBL/GenBank/DDBJ databases">
        <title>Novel species isolated from a subtropical stream in China.</title>
        <authorList>
            <person name="Lu H."/>
        </authorList>
    </citation>
    <scope>NUCLEOTIDE SEQUENCE [LARGE SCALE GENOMIC DNA]</scope>
    <source>
        <strain evidence="3 4">FT134W</strain>
    </source>
</reference>
<sequence length="619" mass="67815">MTDTNTLPTDATLQDALNSGALAIINASEEQDLYQLLAALNALVAEKTAAGATGQAQATQLLMWCYSMRLDAGNKTEPFQPGHRMADGGTTAKPDHLTPAQVQLLAGLYGDVKPPARRARLADLVGLKIRQRRLDHVVAAIDAYMATPLDRDHWFDGGEHYWHRALRLAISFHSGVGERFETIEHALFAAFERACETSEGTEPLWYLRPLQAEDVGTHAGAIANRLQQLADGRMDKGAGDAAEYAYQSAAYWFGRAKNPERSAAMLHARAVVTERKADSFDRGILRQNFYTDALRYFREVDGRFHVALSVRDAIERVQLKLDEAGRMAIGEMQTIKTPVPAVDVADLVEDAIAQVRGKSALGALLAFMELDHWPSRAAYLAQARDGAKVGIFASLVSSTYLAGDGRQVKQVAPLTGDDQRDAEAIELKAMQYYVQTAQFTAQTALSPALSEIYMQHALSLADFQVIAHDCPTVPLSHARAVAQGLYAGYQRDFVTALHILLPQFENIVRALLKAAGVLTTRTDDSGITMEVGLSALVKEPKLVEILGADVVFGISTLMCTQVGPNFRNDIAHGLATSADCNTLVGLYTWWFIFRLVFIQWHLASQPTDRPDVSTRDSFS</sequence>
<evidence type="ECO:0000259" key="2">
    <source>
        <dbReference type="Pfam" id="PF24098"/>
    </source>
</evidence>
<proteinExistence type="predicted"/>
<dbReference type="Pfam" id="PF24098">
    <property type="entry name" value="DUF7380"/>
    <property type="match status" value="1"/>
</dbReference>
<dbReference type="AlphaFoldDB" id="A0A7X4H039"/>
<dbReference type="InterPro" id="IPR025209">
    <property type="entry name" value="DUF4209"/>
</dbReference>
<dbReference type="Proteomes" id="UP000469734">
    <property type="component" value="Unassembled WGS sequence"/>
</dbReference>
<accession>A0A7X4H039</accession>
<dbReference type="Pfam" id="PF13910">
    <property type="entry name" value="DUF4209"/>
    <property type="match status" value="1"/>
</dbReference>
<dbReference type="EMBL" id="WWCR01000004">
    <property type="protein sequence ID" value="MYM71759.1"/>
    <property type="molecule type" value="Genomic_DNA"/>
</dbReference>
<feature type="domain" description="DUF4209" evidence="1">
    <location>
        <begin position="505"/>
        <end position="594"/>
    </location>
</feature>
<name>A0A7X4H039_9BURK</name>
<gene>
    <name evidence="3" type="ORF">GTP56_06045</name>
</gene>
<evidence type="ECO:0000313" key="4">
    <source>
        <dbReference type="Proteomes" id="UP000469734"/>
    </source>
</evidence>
<feature type="domain" description="DUF7380" evidence="2">
    <location>
        <begin position="9"/>
        <end position="172"/>
    </location>
</feature>
<comment type="caution">
    <text evidence="3">The sequence shown here is derived from an EMBL/GenBank/DDBJ whole genome shotgun (WGS) entry which is preliminary data.</text>
</comment>
<dbReference type="InterPro" id="IPR055804">
    <property type="entry name" value="DUF7380"/>
</dbReference>
<dbReference type="RefSeq" id="WP_161049399.1">
    <property type="nucleotide sequence ID" value="NZ_WWCR01000004.1"/>
</dbReference>
<evidence type="ECO:0000259" key="1">
    <source>
        <dbReference type="Pfam" id="PF13910"/>
    </source>
</evidence>
<evidence type="ECO:0000313" key="3">
    <source>
        <dbReference type="EMBL" id="MYM71759.1"/>
    </source>
</evidence>